<evidence type="ECO:0000256" key="3">
    <source>
        <dbReference type="ARBA" id="ARBA00023242"/>
    </source>
</evidence>
<feature type="region of interest" description="Disordered" evidence="4">
    <location>
        <begin position="381"/>
        <end position="476"/>
    </location>
</feature>
<dbReference type="PANTHER" id="PTHR12940:SF0">
    <property type="entry name" value="SPLICING FACTOR ESS-2 HOMOLOG"/>
    <property type="match status" value="1"/>
</dbReference>
<evidence type="ECO:0008006" key="7">
    <source>
        <dbReference type="Google" id="ProtNLM"/>
    </source>
</evidence>
<dbReference type="Pfam" id="PF09751">
    <property type="entry name" value="Es2"/>
    <property type="match status" value="1"/>
</dbReference>
<dbReference type="OrthoDB" id="19679at2759"/>
<keyword evidence="6" id="KW-1185">Reference proteome</keyword>
<name>A0A165DC88_9BASI</name>
<feature type="compositionally biased region" description="Low complexity" evidence="4">
    <location>
        <begin position="445"/>
        <end position="457"/>
    </location>
</feature>
<keyword evidence="3" id="KW-0539">Nucleus</keyword>
<feature type="region of interest" description="Disordered" evidence="4">
    <location>
        <begin position="301"/>
        <end position="325"/>
    </location>
</feature>
<dbReference type="InParanoid" id="A0A165DC88"/>
<feature type="compositionally biased region" description="Polar residues" evidence="4">
    <location>
        <begin position="86"/>
        <end position="96"/>
    </location>
</feature>
<feature type="region of interest" description="Disordered" evidence="4">
    <location>
        <begin position="493"/>
        <end position="555"/>
    </location>
</feature>
<dbReference type="PANTHER" id="PTHR12940">
    <property type="entry name" value="ES-2 PROTEIN - RELATED"/>
    <property type="match status" value="1"/>
</dbReference>
<evidence type="ECO:0000256" key="2">
    <source>
        <dbReference type="ARBA" id="ARBA00009072"/>
    </source>
</evidence>
<protein>
    <recommendedName>
        <fullName evidence="7">Nuclear protein DGCR14</fullName>
    </recommendedName>
</protein>
<dbReference type="InterPro" id="IPR019148">
    <property type="entry name" value="Nuclear_protein_DGCR14_ESS-2"/>
</dbReference>
<evidence type="ECO:0000313" key="6">
    <source>
        <dbReference type="Proteomes" id="UP000076842"/>
    </source>
</evidence>
<accession>A0A165DC88</accession>
<comment type="subcellular location">
    <subcellularLocation>
        <location evidence="1">Nucleus</location>
    </subcellularLocation>
</comment>
<dbReference type="STRING" id="1353952.A0A165DC88"/>
<gene>
    <name evidence="5" type="ORF">CALCODRAFT_441498</name>
</gene>
<feature type="region of interest" description="Disordered" evidence="4">
    <location>
        <begin position="164"/>
        <end position="254"/>
    </location>
</feature>
<proteinExistence type="inferred from homology"/>
<reference evidence="5 6" key="1">
    <citation type="journal article" date="2016" name="Mol. Biol. Evol.">
        <title>Comparative Genomics of Early-Diverging Mushroom-Forming Fungi Provides Insights into the Origins of Lignocellulose Decay Capabilities.</title>
        <authorList>
            <person name="Nagy L.G."/>
            <person name="Riley R."/>
            <person name="Tritt A."/>
            <person name="Adam C."/>
            <person name="Daum C."/>
            <person name="Floudas D."/>
            <person name="Sun H."/>
            <person name="Yadav J.S."/>
            <person name="Pangilinan J."/>
            <person name="Larsson K.H."/>
            <person name="Matsuura K."/>
            <person name="Barry K."/>
            <person name="Labutti K."/>
            <person name="Kuo R."/>
            <person name="Ohm R.A."/>
            <person name="Bhattacharya S.S."/>
            <person name="Shirouzu T."/>
            <person name="Yoshinaga Y."/>
            <person name="Martin F.M."/>
            <person name="Grigoriev I.V."/>
            <person name="Hibbett D.S."/>
        </authorList>
    </citation>
    <scope>NUCLEOTIDE SEQUENCE [LARGE SCALE GENOMIC DNA]</scope>
    <source>
        <strain evidence="5 6">HHB12733</strain>
    </source>
</reference>
<comment type="similarity">
    <text evidence="2">Belongs to the ESS2 family.</text>
</comment>
<dbReference type="EMBL" id="KV424064">
    <property type="protein sequence ID" value="KZT52493.1"/>
    <property type="molecule type" value="Genomic_DNA"/>
</dbReference>
<evidence type="ECO:0000256" key="1">
    <source>
        <dbReference type="ARBA" id="ARBA00004123"/>
    </source>
</evidence>
<feature type="compositionally biased region" description="Basic and acidic residues" evidence="4">
    <location>
        <begin position="180"/>
        <end position="193"/>
    </location>
</feature>
<dbReference type="Proteomes" id="UP000076842">
    <property type="component" value="Unassembled WGS sequence"/>
</dbReference>
<organism evidence="5 6">
    <name type="scientific">Calocera cornea HHB12733</name>
    <dbReference type="NCBI Taxonomy" id="1353952"/>
    <lineage>
        <taxon>Eukaryota</taxon>
        <taxon>Fungi</taxon>
        <taxon>Dikarya</taxon>
        <taxon>Basidiomycota</taxon>
        <taxon>Agaricomycotina</taxon>
        <taxon>Dacrymycetes</taxon>
        <taxon>Dacrymycetales</taxon>
        <taxon>Dacrymycetaceae</taxon>
        <taxon>Calocera</taxon>
    </lineage>
</organism>
<sequence>MIPLEERQRSLNRQVVLDEDEYTTALSHIIARDFFPSLQGLDATNEYLDALRSGDQDRIDDSVRQLAALTDQTPLASRAGYADTPGGSSLRSQQGVKRTHEELYGRFGLDDFQAKFTSEDNASFVDILEEENKKRKERWGWAYEAEKRARGKALEWRERRTGLIAAPPAEEDQQRLVTESGEKGKGREERTEEERDDDDDEASVLAMVLDSDQDKALVPSSSNTGTLRPAEEPESEPWDPNNILSRPVDKRPATVPTWGFTARNTLMFPPDVDVSPYGLPAAPVKPSTAVAAPGPEKTILHSNTRLPEYESPAPGEPPSPTRSRISRAIRGSVSLSSVDGNSEVAGPRGAYPLVDAIPSPSPEMLGPGRLKQLMTWGTLAGTPRALPSEGDAEAEPGLGAGSPFNIAPPTPRDDLARRLGTTASRSLREKAAMYASTPASSVYNTPPSTRSLRSSTPGGRGSMPPPSSLPGGNREAALSPAARSLLGRTGAASASVAGKGGGSGLGEALRRTAARKRAEAMSLTGGWEGLGVPGRAEGVAGKRWTPSPRARRREA</sequence>
<dbReference type="GO" id="GO:0071013">
    <property type="term" value="C:catalytic step 2 spliceosome"/>
    <property type="evidence" value="ECO:0007669"/>
    <property type="project" value="TreeGrafter"/>
</dbReference>
<feature type="region of interest" description="Disordered" evidence="4">
    <location>
        <begin position="76"/>
        <end position="96"/>
    </location>
</feature>
<evidence type="ECO:0000313" key="5">
    <source>
        <dbReference type="EMBL" id="KZT52493.1"/>
    </source>
</evidence>
<evidence type="ECO:0000256" key="4">
    <source>
        <dbReference type="SAM" id="MobiDB-lite"/>
    </source>
</evidence>
<dbReference type="AlphaFoldDB" id="A0A165DC88"/>